<proteinExistence type="predicted"/>
<evidence type="ECO:0000313" key="4">
    <source>
        <dbReference type="Proteomes" id="UP000552587"/>
    </source>
</evidence>
<feature type="chain" id="PRO_5031289384" description="Tetratricopeptide repeat protein" evidence="2">
    <location>
        <begin position="22"/>
        <end position="176"/>
    </location>
</feature>
<comment type="caution">
    <text evidence="3">The sequence shown here is derived from an EMBL/GenBank/DDBJ whole genome shotgun (WGS) entry which is preliminary data.</text>
</comment>
<evidence type="ECO:0008006" key="5">
    <source>
        <dbReference type="Google" id="ProtNLM"/>
    </source>
</evidence>
<organism evidence="3 4">
    <name type="scientific">Marilutibacter penaei</name>
    <dbReference type="NCBI Taxonomy" id="2759900"/>
    <lineage>
        <taxon>Bacteria</taxon>
        <taxon>Pseudomonadati</taxon>
        <taxon>Pseudomonadota</taxon>
        <taxon>Gammaproteobacteria</taxon>
        <taxon>Lysobacterales</taxon>
        <taxon>Lysobacteraceae</taxon>
        <taxon>Marilutibacter</taxon>
    </lineage>
</organism>
<reference evidence="3 4" key="1">
    <citation type="submission" date="2020-07" db="EMBL/GenBank/DDBJ databases">
        <authorList>
            <person name="Xu S."/>
            <person name="Li A."/>
        </authorList>
    </citation>
    <scope>NUCLEOTIDE SEQUENCE [LARGE SCALE GENOMIC DNA]</scope>
    <source>
        <strain evidence="3 4">SG-8</strain>
    </source>
</reference>
<evidence type="ECO:0000256" key="2">
    <source>
        <dbReference type="SAM" id="SignalP"/>
    </source>
</evidence>
<dbReference type="SUPFAM" id="SSF48452">
    <property type="entry name" value="TPR-like"/>
    <property type="match status" value="1"/>
</dbReference>
<dbReference type="InterPro" id="IPR011990">
    <property type="entry name" value="TPR-like_helical_dom_sf"/>
</dbReference>
<feature type="region of interest" description="Disordered" evidence="1">
    <location>
        <begin position="140"/>
        <end position="176"/>
    </location>
</feature>
<evidence type="ECO:0000313" key="3">
    <source>
        <dbReference type="EMBL" id="MBB1088509.1"/>
    </source>
</evidence>
<dbReference type="EMBL" id="JACHTE010000005">
    <property type="protein sequence ID" value="MBB1088509.1"/>
    <property type="molecule type" value="Genomic_DNA"/>
</dbReference>
<protein>
    <recommendedName>
        <fullName evidence="5">Tetratricopeptide repeat protein</fullName>
    </recommendedName>
</protein>
<dbReference type="Proteomes" id="UP000552587">
    <property type="component" value="Unassembled WGS sequence"/>
</dbReference>
<accession>A0A7W3U418</accession>
<dbReference type="RefSeq" id="WP_182669289.1">
    <property type="nucleotide sequence ID" value="NZ_JACHTE010000005.1"/>
</dbReference>
<dbReference type="AlphaFoldDB" id="A0A7W3U418"/>
<feature type="signal peptide" evidence="2">
    <location>
        <begin position="1"/>
        <end position="21"/>
    </location>
</feature>
<sequence>MKYLPLLPALLCAACASPIVAPVEEVPGFDAESAVATIRGAGTADAQELDVQPLRDPQVADLLDEASALEGQHLYRAAAERIDLALDMAPADPIVLQRRAELALLLGEADEAERLALKAATLGTEVGPVCRQHWETALQARNAGSTPPREDGLPRVSPDELARRRDACTVAPPPRY</sequence>
<dbReference type="Gene3D" id="1.25.40.10">
    <property type="entry name" value="Tetratricopeptide repeat domain"/>
    <property type="match status" value="1"/>
</dbReference>
<keyword evidence="4" id="KW-1185">Reference proteome</keyword>
<feature type="compositionally biased region" description="Basic and acidic residues" evidence="1">
    <location>
        <begin position="148"/>
        <end position="167"/>
    </location>
</feature>
<keyword evidence="2" id="KW-0732">Signal</keyword>
<gene>
    <name evidence="3" type="ORF">H4F99_08415</name>
</gene>
<name>A0A7W3U418_9GAMM</name>
<evidence type="ECO:0000256" key="1">
    <source>
        <dbReference type="SAM" id="MobiDB-lite"/>
    </source>
</evidence>